<evidence type="ECO:0000313" key="1">
    <source>
        <dbReference type="EMBL" id="KAK5903725.1"/>
    </source>
</evidence>
<evidence type="ECO:0000313" key="2">
    <source>
        <dbReference type="Proteomes" id="UP001331515"/>
    </source>
</evidence>
<sequence length="107" mass="11876">MLYDTTLLSITLKTGGYFCLVEIVSPENFTAPPALAEVQSFGQQKSYLVRLKPAQHPGQGTHTHTCVSWATRLAVIRTKRLLQHPRANCCTSNSTSCRANQERLCIV</sequence>
<proteinExistence type="predicted"/>
<dbReference type="AlphaFoldDB" id="A0AAN8CHI1"/>
<dbReference type="EMBL" id="JAURVH010001531">
    <property type="protein sequence ID" value="KAK5903725.1"/>
    <property type="molecule type" value="Genomic_DNA"/>
</dbReference>
<keyword evidence="2" id="KW-1185">Reference proteome</keyword>
<gene>
    <name evidence="1" type="ORF">CgunFtcFv8_007481</name>
</gene>
<comment type="caution">
    <text evidence="1">The sequence shown here is derived from an EMBL/GenBank/DDBJ whole genome shotgun (WGS) entry which is preliminary data.</text>
</comment>
<reference evidence="1 2" key="1">
    <citation type="journal article" date="2023" name="Mol. Biol. Evol.">
        <title>Genomics of Secondarily Temperate Adaptation in the Only Non-Antarctic Icefish.</title>
        <authorList>
            <person name="Rivera-Colon A.G."/>
            <person name="Rayamajhi N."/>
            <person name="Minhas B.F."/>
            <person name="Madrigal G."/>
            <person name="Bilyk K.T."/>
            <person name="Yoon V."/>
            <person name="Hune M."/>
            <person name="Gregory S."/>
            <person name="Cheng C.H.C."/>
            <person name="Catchen J.M."/>
        </authorList>
    </citation>
    <scope>NUCLEOTIDE SEQUENCE [LARGE SCALE GENOMIC DNA]</scope>
    <source>
        <tissue evidence="1">White muscle</tissue>
    </source>
</reference>
<protein>
    <submittedName>
        <fullName evidence="1">Uncharacterized protein</fullName>
    </submittedName>
</protein>
<organism evidence="1 2">
    <name type="scientific">Champsocephalus gunnari</name>
    <name type="common">Mackerel icefish</name>
    <dbReference type="NCBI Taxonomy" id="52237"/>
    <lineage>
        <taxon>Eukaryota</taxon>
        <taxon>Metazoa</taxon>
        <taxon>Chordata</taxon>
        <taxon>Craniata</taxon>
        <taxon>Vertebrata</taxon>
        <taxon>Euteleostomi</taxon>
        <taxon>Actinopterygii</taxon>
        <taxon>Neopterygii</taxon>
        <taxon>Teleostei</taxon>
        <taxon>Neoteleostei</taxon>
        <taxon>Acanthomorphata</taxon>
        <taxon>Eupercaria</taxon>
        <taxon>Perciformes</taxon>
        <taxon>Notothenioidei</taxon>
        <taxon>Channichthyidae</taxon>
        <taxon>Champsocephalus</taxon>
    </lineage>
</organism>
<dbReference type="Proteomes" id="UP001331515">
    <property type="component" value="Unassembled WGS sequence"/>
</dbReference>
<name>A0AAN8CHI1_CHAGU</name>
<accession>A0AAN8CHI1</accession>